<organism evidence="1 2">
    <name type="scientific">Micromonospora wenchangensis</name>
    <dbReference type="NCBI Taxonomy" id="1185415"/>
    <lineage>
        <taxon>Bacteria</taxon>
        <taxon>Bacillati</taxon>
        <taxon>Actinomycetota</taxon>
        <taxon>Actinomycetes</taxon>
        <taxon>Micromonosporales</taxon>
        <taxon>Micromonosporaceae</taxon>
        <taxon>Micromonospora</taxon>
    </lineage>
</organism>
<comment type="caution">
    <text evidence="1">The sequence shown here is derived from an EMBL/GenBank/DDBJ whole genome shotgun (WGS) entry which is preliminary data.</text>
</comment>
<name>A0A2D0AXJ4_9ACTN</name>
<protein>
    <submittedName>
        <fullName evidence="1">Uncharacterized protein</fullName>
    </submittedName>
</protein>
<reference evidence="1 2" key="1">
    <citation type="submission" date="2017-03" db="EMBL/GenBank/DDBJ databases">
        <title>Whole genome sequence of Micromonospora wenchangensis, isolated from mangrove soil.</title>
        <authorList>
            <person name="Yang H."/>
        </authorList>
    </citation>
    <scope>NUCLEOTIDE SEQUENCE [LARGE SCALE GENOMIC DNA]</scope>
    <source>
        <strain evidence="1 2">CCTCC AA 2012002</strain>
    </source>
</reference>
<dbReference type="InterPro" id="IPR049799">
    <property type="entry name" value="SitI3-like"/>
</dbReference>
<dbReference type="NCBIfam" id="NF040657">
    <property type="entry name" value="immun_SitI3"/>
    <property type="match status" value="1"/>
</dbReference>
<dbReference type="EMBL" id="MZMV01000005">
    <property type="protein sequence ID" value="OWV11494.1"/>
    <property type="molecule type" value="Genomic_DNA"/>
</dbReference>
<dbReference type="RefSeq" id="WP_088642420.1">
    <property type="nucleotide sequence ID" value="NZ_MZMV01000005.1"/>
</dbReference>
<accession>A0A2D0AXJ4</accession>
<dbReference type="AlphaFoldDB" id="A0A2D0AXJ4"/>
<dbReference type="Proteomes" id="UP000197174">
    <property type="component" value="Unassembled WGS sequence"/>
</dbReference>
<keyword evidence="2" id="KW-1185">Reference proteome</keyword>
<dbReference type="OrthoDB" id="3394433at2"/>
<gene>
    <name evidence="1" type="ORF">B5D80_04155</name>
</gene>
<evidence type="ECO:0000313" key="2">
    <source>
        <dbReference type="Proteomes" id="UP000197174"/>
    </source>
</evidence>
<evidence type="ECO:0000313" key="1">
    <source>
        <dbReference type="EMBL" id="OWV11494.1"/>
    </source>
</evidence>
<proteinExistence type="predicted"/>
<sequence>MATEYRLTLAGDVPLDVLAGVVAPEGVEESAVDGRPRVLSADLSDPCGYTVIIYAGSRGYFEAEDGDGSVWEWEPERYVTVGFRLGKGESSDRATREMLASVARVLGERAEDAALILDADWLLLTRFSGRLRRHAPSWWGVHGGEDLADR</sequence>